<accession>A0A9Q5HX65</accession>
<comment type="caution">
    <text evidence="2">The sequence shown here is derived from an EMBL/GenBank/DDBJ whole genome shotgun (WGS) entry which is preliminary data.</text>
</comment>
<feature type="compositionally biased region" description="Polar residues" evidence="1">
    <location>
        <begin position="285"/>
        <end position="298"/>
    </location>
</feature>
<dbReference type="OrthoDB" id="3268830at2759"/>
<evidence type="ECO:0000256" key="1">
    <source>
        <dbReference type="SAM" id="MobiDB-lite"/>
    </source>
</evidence>
<dbReference type="Proteomes" id="UP000757232">
    <property type="component" value="Unassembled WGS sequence"/>
</dbReference>
<feature type="compositionally biased region" description="Basic and acidic residues" evidence="1">
    <location>
        <begin position="19"/>
        <end position="36"/>
    </location>
</feature>
<feature type="compositionally biased region" description="Low complexity" evidence="1">
    <location>
        <begin position="50"/>
        <end position="59"/>
    </location>
</feature>
<organism evidence="2 3">
    <name type="scientific">Sanghuangporus baumii</name>
    <name type="common">Phellinus baumii</name>
    <dbReference type="NCBI Taxonomy" id="108892"/>
    <lineage>
        <taxon>Eukaryota</taxon>
        <taxon>Fungi</taxon>
        <taxon>Dikarya</taxon>
        <taxon>Basidiomycota</taxon>
        <taxon>Agaricomycotina</taxon>
        <taxon>Agaricomycetes</taxon>
        <taxon>Hymenochaetales</taxon>
        <taxon>Hymenochaetaceae</taxon>
        <taxon>Sanghuangporus</taxon>
    </lineage>
</organism>
<name>A0A9Q5HX65_SANBA</name>
<dbReference type="EMBL" id="LNZH02000189">
    <property type="protein sequence ID" value="OCB87671.1"/>
    <property type="molecule type" value="Genomic_DNA"/>
</dbReference>
<gene>
    <name evidence="2" type="ORF">A7U60_g5197</name>
</gene>
<proteinExistence type="predicted"/>
<keyword evidence="3" id="KW-1185">Reference proteome</keyword>
<feature type="region of interest" description="Disordered" evidence="1">
    <location>
        <begin position="152"/>
        <end position="240"/>
    </location>
</feature>
<feature type="region of interest" description="Disordered" evidence="1">
    <location>
        <begin position="1"/>
        <end position="61"/>
    </location>
</feature>
<dbReference type="AlphaFoldDB" id="A0A9Q5HX65"/>
<feature type="compositionally biased region" description="Low complexity" evidence="1">
    <location>
        <begin position="210"/>
        <end position="225"/>
    </location>
</feature>
<evidence type="ECO:0000313" key="2">
    <source>
        <dbReference type="EMBL" id="OCB87671.1"/>
    </source>
</evidence>
<sequence>MRPAAPFQSPILANLEIRPSSEAESERRPRAQRVDYKALASGKISKPDSRVSSTSVSDVMAPMKSTTVNSAIGETREDSAESRANAHAARAALREQRLKAHPYADVRGPELVVCRLCEQQIKLSTKSAYDAFHWNKHIERCARRAPAAREQRVMRAAERKKRASLPKSSVQRLTIHLRPKGATEAASASDPVPVPIHVKEETPERTEDIPSPSSPRSHSSPSLQTPSPPPASPPQPEPDLMMEDYYRRSRRRGTRELSPFTLEAAAAWTWSQVKEPVWVIRSYPSSESQFSENTLNSERNADPSGIMKTSDVNEAWCSDFSPARVNQQNEFSTRATAP</sequence>
<protein>
    <submittedName>
        <fullName evidence="2">Uncharacterized protein</fullName>
    </submittedName>
</protein>
<evidence type="ECO:0000313" key="3">
    <source>
        <dbReference type="Proteomes" id="UP000757232"/>
    </source>
</evidence>
<feature type="region of interest" description="Disordered" evidence="1">
    <location>
        <begin position="285"/>
        <end position="308"/>
    </location>
</feature>
<feature type="compositionally biased region" description="Basic and acidic residues" evidence="1">
    <location>
        <begin position="197"/>
        <end position="208"/>
    </location>
</feature>
<reference evidence="2" key="1">
    <citation type="submission" date="2016-06" db="EMBL/GenBank/DDBJ databases">
        <title>Draft Genome sequence of the fungus Inonotus baumii.</title>
        <authorList>
            <person name="Zhu H."/>
            <person name="Lin W."/>
        </authorList>
    </citation>
    <scope>NUCLEOTIDE SEQUENCE</scope>
    <source>
        <strain evidence="2">821</strain>
    </source>
</reference>
<feature type="compositionally biased region" description="Pro residues" evidence="1">
    <location>
        <begin position="226"/>
        <end position="237"/>
    </location>
</feature>